<gene>
    <name evidence="3" type="ORF">PHACT_08960</name>
</gene>
<dbReference type="InterPro" id="IPR019286">
    <property type="entry name" value="DUF2339_TM"/>
</dbReference>
<keyword evidence="4" id="KW-1185">Reference proteome</keyword>
<name>A0A1E8CLE9_9GAMM</name>
<proteinExistence type="predicted"/>
<dbReference type="InterPro" id="IPR014600">
    <property type="entry name" value="UCP035905_mem"/>
</dbReference>
<feature type="transmembrane region" description="Helical" evidence="2">
    <location>
        <begin position="547"/>
        <end position="567"/>
    </location>
</feature>
<dbReference type="OrthoDB" id="5422830at2"/>
<dbReference type="EMBL" id="MASR01000001">
    <property type="protein sequence ID" value="OFE13249.1"/>
    <property type="molecule type" value="Genomic_DNA"/>
</dbReference>
<feature type="transmembrane region" description="Helical" evidence="2">
    <location>
        <begin position="738"/>
        <end position="756"/>
    </location>
</feature>
<feature type="transmembrane region" description="Helical" evidence="2">
    <location>
        <begin position="830"/>
        <end position="847"/>
    </location>
</feature>
<protein>
    <recommendedName>
        <fullName evidence="5">DUF2339 domain-containing protein</fullName>
    </recommendedName>
</protein>
<feature type="transmembrane region" description="Helical" evidence="2">
    <location>
        <begin position="185"/>
        <end position="218"/>
    </location>
</feature>
<dbReference type="PIRSF" id="PIRSF035905">
    <property type="entry name" value="UCP035905_mp"/>
    <property type="match status" value="1"/>
</dbReference>
<feature type="transmembrane region" description="Helical" evidence="2">
    <location>
        <begin position="96"/>
        <end position="113"/>
    </location>
</feature>
<keyword evidence="2" id="KW-1133">Transmembrane helix</keyword>
<dbReference type="Pfam" id="PF10101">
    <property type="entry name" value="DUF2339"/>
    <property type="match status" value="1"/>
</dbReference>
<feature type="transmembrane region" description="Helical" evidence="2">
    <location>
        <begin position="667"/>
        <end position="688"/>
    </location>
</feature>
<comment type="caution">
    <text evidence="3">The sequence shown here is derived from an EMBL/GenBank/DDBJ whole genome shotgun (WGS) entry which is preliminary data.</text>
</comment>
<feature type="transmembrane region" description="Helical" evidence="2">
    <location>
        <begin position="414"/>
        <end position="433"/>
    </location>
</feature>
<feature type="transmembrane region" description="Helical" evidence="2">
    <location>
        <begin position="801"/>
        <end position="818"/>
    </location>
</feature>
<keyword evidence="2" id="KW-0472">Membrane</keyword>
<feature type="transmembrane region" description="Helical" evidence="2">
    <location>
        <begin position="442"/>
        <end position="461"/>
    </location>
</feature>
<reference evidence="4" key="1">
    <citation type="submission" date="2016-07" db="EMBL/GenBank/DDBJ databases">
        <authorList>
            <person name="Florea S."/>
            <person name="Webb J.S."/>
            <person name="Jaromczyk J."/>
            <person name="Schardl C.L."/>
        </authorList>
    </citation>
    <scope>NUCLEOTIDE SEQUENCE [LARGE SCALE GENOMIC DNA]</scope>
    <source>
        <strain evidence="4">KCTC 42131</strain>
    </source>
</reference>
<feature type="transmembrane region" description="Helical" evidence="2">
    <location>
        <begin position="636"/>
        <end position="655"/>
    </location>
</feature>
<dbReference type="Proteomes" id="UP000175669">
    <property type="component" value="Unassembled WGS sequence"/>
</dbReference>
<accession>A0A1E8CLE9</accession>
<keyword evidence="2" id="KW-0812">Transmembrane</keyword>
<dbReference type="PANTHER" id="PTHR38434:SF1">
    <property type="entry name" value="BLL2549 PROTEIN"/>
    <property type="match status" value="1"/>
</dbReference>
<feature type="transmembrane region" description="Helical" evidence="2">
    <location>
        <begin position="573"/>
        <end position="592"/>
    </location>
</feature>
<feature type="transmembrane region" description="Helical" evidence="2">
    <location>
        <begin position="157"/>
        <end position="178"/>
    </location>
</feature>
<feature type="transmembrane region" description="Helical" evidence="2">
    <location>
        <begin position="776"/>
        <end position="794"/>
    </location>
</feature>
<organism evidence="3 4">
    <name type="scientific">Pseudohongiella acticola</name>
    <dbReference type="NCBI Taxonomy" id="1524254"/>
    <lineage>
        <taxon>Bacteria</taxon>
        <taxon>Pseudomonadati</taxon>
        <taxon>Pseudomonadota</taxon>
        <taxon>Gammaproteobacteria</taxon>
        <taxon>Pseudomonadales</taxon>
        <taxon>Pseudohongiellaceae</taxon>
        <taxon>Pseudohongiella</taxon>
    </lineage>
</organism>
<dbReference type="AlphaFoldDB" id="A0A1E8CLE9"/>
<feature type="transmembrane region" description="Helical" evidence="2">
    <location>
        <begin position="353"/>
        <end position="369"/>
    </location>
</feature>
<feature type="transmembrane region" description="Helical" evidence="2">
    <location>
        <begin position="467"/>
        <end position="485"/>
    </location>
</feature>
<evidence type="ECO:0000256" key="2">
    <source>
        <dbReference type="SAM" id="Phobius"/>
    </source>
</evidence>
<evidence type="ECO:0008006" key="5">
    <source>
        <dbReference type="Google" id="ProtNLM"/>
    </source>
</evidence>
<feature type="transmembrane region" description="Helical" evidence="2">
    <location>
        <begin position="708"/>
        <end position="726"/>
    </location>
</feature>
<feature type="transmembrane region" description="Helical" evidence="2">
    <location>
        <begin position="497"/>
        <end position="517"/>
    </location>
</feature>
<feature type="transmembrane region" description="Helical" evidence="2">
    <location>
        <begin position="324"/>
        <end position="347"/>
    </location>
</feature>
<dbReference type="PANTHER" id="PTHR38434">
    <property type="entry name" value="BLL2549 PROTEIN"/>
    <property type="match status" value="1"/>
</dbReference>
<evidence type="ECO:0000256" key="1">
    <source>
        <dbReference type="SAM" id="MobiDB-lite"/>
    </source>
</evidence>
<evidence type="ECO:0000313" key="4">
    <source>
        <dbReference type="Proteomes" id="UP000175669"/>
    </source>
</evidence>
<feature type="transmembrane region" description="Helical" evidence="2">
    <location>
        <begin position="376"/>
        <end position="394"/>
    </location>
</feature>
<evidence type="ECO:0000313" key="3">
    <source>
        <dbReference type="EMBL" id="OFE13249.1"/>
    </source>
</evidence>
<sequence length="861" mass="94587">MGVLGVLLLMALLVGAVLGWASFFQIKHLRRELALLREQLTSQTRRPEPPPVLPQDSLPVATTEKPAEAREDPWGTGTPAAYSSPPAWLTHLQDQWMAWLGGLCVGLAGIFMVRYSIEQGLLGPTARITLALLTGVGLHGVAEWLRRRSSGPVDALAALAGGASMTLFAALLAALHLYQMLPPLLAFALLALVALLTMALAVIHGPMMAIMGLISAYAIPLLVDTGSGNVSGVLAYTLVISAAAIVLMHFVYRPWLWFSMVAGSLCWWALSLLTSEPEAVRGLYLAALTYLVAAGPRRDWTLMQPGAMHAFSDFRSKLLAGRSVAEAPVALTLLLIVLAFAVSIYATPISGSAIYYWTPFVVLLFFLGRHNTTVSWLPWLSLGLQTVAWIGIGIRADGEGFRLVGYAQSIQTEFMLYAGWMTALYVGLALWVLRIHTHKTRWLSLALLAPLIWLTLSYLLAPVLSGSLLWACISVILGASYLALAGMRLKRSLNTAATAWMVIAGHFAYSLAVTILFSEASLTLALSTQLLSLAWVNWRFELPYMNLLIKAMLAIVIARLTFNPWLFTYPADIHWSLWSYGGSALFCGLAAWRTDKALPLRRWLEAATLHLLVLTLWAETRYWLYDGDIFAVQFNLLEAAINTALWSSLGLVYHFRSTTSQDLKPLYILLSKILLILSLVMYGLVLTILNPCWSNEPVATTPVFNVLLPAYGFPVLISALACRLFSQASCLHEPAFKRYSAAICALAAFVFVSMEIRHLWQGQLDLSAQTGNAELYTYSVVWLVMAVATMLAGAARYGRRVYQAGLALLVVVIGKLFLVDMADLDGMLRVASFMGLGLCLLGLAYLYQKFEFRHRQKPRPS</sequence>
<feature type="transmembrane region" description="Helical" evidence="2">
    <location>
        <begin position="230"/>
        <end position="248"/>
    </location>
</feature>
<feature type="transmembrane region" description="Helical" evidence="2">
    <location>
        <begin position="125"/>
        <end position="145"/>
    </location>
</feature>
<feature type="region of interest" description="Disordered" evidence="1">
    <location>
        <begin position="41"/>
        <end position="78"/>
    </location>
</feature>